<dbReference type="KEGG" id="iag:Igag_0225"/>
<dbReference type="Pfam" id="PF01545">
    <property type="entry name" value="Cation_efflux"/>
    <property type="match status" value="1"/>
</dbReference>
<dbReference type="InterPro" id="IPR002524">
    <property type="entry name" value="Cation_efflux"/>
</dbReference>
<feature type="transmembrane region" description="Helical" evidence="6">
    <location>
        <begin position="120"/>
        <end position="140"/>
    </location>
</feature>
<organism evidence="9 10">
    <name type="scientific">Ignisphaera aggregans (strain DSM 17230 / JCM 13409 / AQ1.S1)</name>
    <dbReference type="NCBI Taxonomy" id="583356"/>
    <lineage>
        <taxon>Archaea</taxon>
        <taxon>Thermoproteota</taxon>
        <taxon>Thermoprotei</taxon>
        <taxon>Desulfurococcales</taxon>
        <taxon>Desulfurococcaceae</taxon>
        <taxon>Ignisphaera</taxon>
    </lineage>
</organism>
<keyword evidence="10" id="KW-1185">Reference proteome</keyword>
<dbReference type="InterPro" id="IPR027469">
    <property type="entry name" value="Cation_efflux_TMD_sf"/>
</dbReference>
<keyword evidence="2" id="KW-0813">Transport</keyword>
<keyword evidence="5 6" id="KW-0472">Membrane</keyword>
<dbReference type="PANTHER" id="PTHR43840">
    <property type="entry name" value="MITOCHONDRIAL METAL TRANSPORTER 1-RELATED"/>
    <property type="match status" value="1"/>
</dbReference>
<dbReference type="GO" id="GO:0008324">
    <property type="term" value="F:monoatomic cation transmembrane transporter activity"/>
    <property type="evidence" value="ECO:0007669"/>
    <property type="project" value="InterPro"/>
</dbReference>
<comment type="subcellular location">
    <subcellularLocation>
        <location evidence="1">Membrane</location>
        <topology evidence="1">Multi-pass membrane protein</topology>
    </subcellularLocation>
</comment>
<dbReference type="HOGENOM" id="CLU_076277_0_0_2"/>
<protein>
    <submittedName>
        <fullName evidence="9">Cation diffusion facilitator family transporter</fullName>
    </submittedName>
</protein>
<dbReference type="Pfam" id="PF16916">
    <property type="entry name" value="ZT_dimer"/>
    <property type="match status" value="1"/>
</dbReference>
<feature type="domain" description="Cation efflux protein cytoplasmic" evidence="8">
    <location>
        <begin position="226"/>
        <end position="283"/>
    </location>
</feature>
<evidence type="ECO:0000256" key="6">
    <source>
        <dbReference type="SAM" id="Phobius"/>
    </source>
</evidence>
<dbReference type="EMBL" id="CP002098">
    <property type="protein sequence ID" value="ADM27074.1"/>
    <property type="molecule type" value="Genomic_DNA"/>
</dbReference>
<dbReference type="Gene3D" id="3.30.70.1350">
    <property type="entry name" value="Cation efflux protein, cytoplasmic domain"/>
    <property type="match status" value="1"/>
</dbReference>
<keyword evidence="4 6" id="KW-1133">Transmembrane helix</keyword>
<evidence type="ECO:0000256" key="1">
    <source>
        <dbReference type="ARBA" id="ARBA00004141"/>
    </source>
</evidence>
<dbReference type="Proteomes" id="UP000001304">
    <property type="component" value="Chromosome"/>
</dbReference>
<gene>
    <name evidence="9" type="ordered locus">Igag_0225</name>
</gene>
<keyword evidence="3 6" id="KW-0812">Transmembrane</keyword>
<dbReference type="InterPro" id="IPR058533">
    <property type="entry name" value="Cation_efflux_TM"/>
</dbReference>
<dbReference type="Gene3D" id="1.20.1510.10">
    <property type="entry name" value="Cation efflux protein transmembrane domain"/>
    <property type="match status" value="1"/>
</dbReference>
<feature type="transmembrane region" description="Helical" evidence="6">
    <location>
        <begin position="46"/>
        <end position="65"/>
    </location>
</feature>
<dbReference type="InterPro" id="IPR036837">
    <property type="entry name" value="Cation_efflux_CTD_sf"/>
</dbReference>
<name>E0SQC4_IGNAA</name>
<dbReference type="InterPro" id="IPR050291">
    <property type="entry name" value="CDF_Transporter"/>
</dbReference>
<dbReference type="SUPFAM" id="SSF160240">
    <property type="entry name" value="Cation efflux protein cytoplasmic domain-like"/>
    <property type="match status" value="1"/>
</dbReference>
<evidence type="ECO:0000313" key="10">
    <source>
        <dbReference type="Proteomes" id="UP000001304"/>
    </source>
</evidence>
<dbReference type="GO" id="GO:0016020">
    <property type="term" value="C:membrane"/>
    <property type="evidence" value="ECO:0007669"/>
    <property type="project" value="UniProtKB-SubCell"/>
</dbReference>
<feature type="transmembrane region" description="Helical" evidence="6">
    <location>
        <begin position="160"/>
        <end position="177"/>
    </location>
</feature>
<feature type="transmembrane region" description="Helical" evidence="6">
    <location>
        <begin position="77"/>
        <end position="100"/>
    </location>
</feature>
<evidence type="ECO:0000259" key="7">
    <source>
        <dbReference type="Pfam" id="PF01545"/>
    </source>
</evidence>
<dbReference type="SUPFAM" id="SSF161111">
    <property type="entry name" value="Cation efflux protein transmembrane domain-like"/>
    <property type="match status" value="1"/>
</dbReference>
<dbReference type="InterPro" id="IPR027470">
    <property type="entry name" value="Cation_efflux_CTD"/>
</dbReference>
<accession>E0SQC4</accession>
<dbReference type="BioCyc" id="IAGG583356:GHAH-237-MONOMER"/>
<dbReference type="NCBIfam" id="TIGR01297">
    <property type="entry name" value="CDF"/>
    <property type="match status" value="1"/>
</dbReference>
<reference evidence="9 10" key="1">
    <citation type="journal article" date="2010" name="Stand. Genomic Sci.">
        <title>Complete genome sequence of Ignisphaera aggregans type strain (AQ1.S1).</title>
        <authorList>
            <person name="Goker M."/>
            <person name="Held B."/>
            <person name="Lapidus A."/>
            <person name="Nolan M."/>
            <person name="Spring S."/>
            <person name="Yasawong M."/>
            <person name="Lucas S."/>
            <person name="Glavina Del Rio T."/>
            <person name="Tice H."/>
            <person name="Cheng J.F."/>
            <person name="Goodwin L."/>
            <person name="Tapia R."/>
            <person name="Pitluck S."/>
            <person name="Liolios K."/>
            <person name="Ivanova N."/>
            <person name="Mavromatis K."/>
            <person name="Mikhailova N."/>
            <person name="Pati A."/>
            <person name="Chen A."/>
            <person name="Palaniappan K."/>
            <person name="Brambilla E."/>
            <person name="Land M."/>
            <person name="Hauser L."/>
            <person name="Chang Y.J."/>
            <person name="Jeffries C.D."/>
            <person name="Brettin T."/>
            <person name="Detter J.C."/>
            <person name="Han C."/>
            <person name="Rohde M."/>
            <person name="Sikorski J."/>
            <person name="Woyke T."/>
            <person name="Bristow J."/>
            <person name="Eisen J.A."/>
            <person name="Markowitz V."/>
            <person name="Hugenholtz P."/>
            <person name="Kyrpides N.C."/>
            <person name="Klenk H.P."/>
        </authorList>
    </citation>
    <scope>NUCLEOTIDE SEQUENCE [LARGE SCALE GENOMIC DNA]</scope>
    <source>
        <strain evidence="10">DSM 17230 / JCM 13409 / AQ1.S1</strain>
    </source>
</reference>
<dbReference type="PANTHER" id="PTHR43840:SF30">
    <property type="entry name" value="TRANSPORT PROTEIN, HYPOTHETICAL"/>
    <property type="match status" value="1"/>
</dbReference>
<sequence>MYGIVHSLRKAYKTMVIIVILSVVGTVTELVFAYLSSSMILYTDTVHWIIDTALEIFLLFSLYFAARMYRRFSWGALYLESISMFILVLVIFIVYGYLFIDYIHSFVLTTSNSIKASTSNPYLSLVTIFGGVLTLTSLYIQQRTYKTLKLEILKMDYRHAILDTISSVIATLGLYLTSITNNVIIEFITMIFIMFFIFHSLASYFRDSILSLIGMNVDPELKYKLYKSISSIDYISIKDINIRRIGSFYVVRIIVLIDPNTTIAEAHRLRNRIINLCREQSELIYHVDVIFYPRKKSKRIKRLDKAR</sequence>
<dbReference type="STRING" id="583356.Igag_0225"/>
<evidence type="ECO:0000313" key="9">
    <source>
        <dbReference type="EMBL" id="ADM27074.1"/>
    </source>
</evidence>
<feature type="domain" description="Cation efflux protein transmembrane" evidence="7">
    <location>
        <begin position="16"/>
        <end position="213"/>
    </location>
</feature>
<evidence type="ECO:0000256" key="4">
    <source>
        <dbReference type="ARBA" id="ARBA00022989"/>
    </source>
</evidence>
<evidence type="ECO:0000259" key="8">
    <source>
        <dbReference type="Pfam" id="PF16916"/>
    </source>
</evidence>
<proteinExistence type="predicted"/>
<feature type="transmembrane region" description="Helical" evidence="6">
    <location>
        <begin position="183"/>
        <end position="205"/>
    </location>
</feature>
<feature type="transmembrane region" description="Helical" evidence="6">
    <location>
        <begin position="12"/>
        <end position="34"/>
    </location>
</feature>
<dbReference type="AlphaFoldDB" id="E0SQC4"/>
<evidence type="ECO:0000256" key="3">
    <source>
        <dbReference type="ARBA" id="ARBA00022692"/>
    </source>
</evidence>
<evidence type="ECO:0000256" key="5">
    <source>
        <dbReference type="ARBA" id="ARBA00023136"/>
    </source>
</evidence>
<evidence type="ECO:0000256" key="2">
    <source>
        <dbReference type="ARBA" id="ARBA00022448"/>
    </source>
</evidence>